<dbReference type="PANTHER" id="PTHR37841">
    <property type="entry name" value="GLR2918 PROTEIN"/>
    <property type="match status" value="1"/>
</dbReference>
<evidence type="ECO:0000313" key="3">
    <source>
        <dbReference type="Proteomes" id="UP000823636"/>
    </source>
</evidence>
<reference evidence="2" key="2">
    <citation type="journal article" date="2021" name="PeerJ">
        <title>Extensive microbial diversity within the chicken gut microbiome revealed by metagenomics and culture.</title>
        <authorList>
            <person name="Gilroy R."/>
            <person name="Ravi A."/>
            <person name="Getino M."/>
            <person name="Pursley I."/>
            <person name="Horton D.L."/>
            <person name="Alikhan N.F."/>
            <person name="Baker D."/>
            <person name="Gharbi K."/>
            <person name="Hall N."/>
            <person name="Watson M."/>
            <person name="Adriaenssens E.M."/>
            <person name="Foster-Nyarko E."/>
            <person name="Jarju S."/>
            <person name="Secka A."/>
            <person name="Antonio M."/>
            <person name="Oren A."/>
            <person name="Chaudhuri R.R."/>
            <person name="La Ragione R."/>
            <person name="Hildebrand F."/>
            <person name="Pallen M.J."/>
        </authorList>
    </citation>
    <scope>NUCLEOTIDE SEQUENCE</scope>
    <source>
        <strain evidence="2">G3-4614</strain>
    </source>
</reference>
<dbReference type="AlphaFoldDB" id="A0A9D9E347"/>
<accession>A0A9D9E347</accession>
<evidence type="ECO:0000256" key="1">
    <source>
        <dbReference type="SAM" id="SignalP"/>
    </source>
</evidence>
<reference evidence="2" key="1">
    <citation type="submission" date="2020-10" db="EMBL/GenBank/DDBJ databases">
        <authorList>
            <person name="Gilroy R."/>
        </authorList>
    </citation>
    <scope>NUCLEOTIDE SEQUENCE</scope>
    <source>
        <strain evidence="2">G3-4614</strain>
    </source>
</reference>
<dbReference type="EMBL" id="JADIMW010000067">
    <property type="protein sequence ID" value="MBO8438461.1"/>
    <property type="molecule type" value="Genomic_DNA"/>
</dbReference>
<evidence type="ECO:0000313" key="2">
    <source>
        <dbReference type="EMBL" id="MBO8438461.1"/>
    </source>
</evidence>
<gene>
    <name evidence="2" type="ORF">IAC54_06145</name>
</gene>
<dbReference type="InterPro" id="IPR032774">
    <property type="entry name" value="WG_beta_rep"/>
</dbReference>
<dbReference type="PANTHER" id="PTHR37841:SF1">
    <property type="entry name" value="DUF3298 DOMAIN-CONTAINING PROTEIN"/>
    <property type="match status" value="1"/>
</dbReference>
<dbReference type="Proteomes" id="UP000823636">
    <property type="component" value="Unassembled WGS sequence"/>
</dbReference>
<sequence length="562" mass="61776">MRNKNIVSAIAVLLLTTVSAANAADLTPAQNEKGKYGYVDTAGVFVVKPAYDMATPFEDGISRVRKGSKWGLMGENGELIAPVKYAFIGDYNKYGYAVVNVGGTSEATGIMIGTVTGGKYGHINKNGEEILPPKYTEIGFFDETNTAWVQAGNKYGLIDTTGMLIAPAKYVAHGTFGDNNICWVNVGGYKNAEGAVSGGKYGYLSRSGQEVIQPVYVNVRNKFHNGISWVSKGKGRYGYIDNTGKEIVAPIYDDLADTFSMNISYVKDRNLWGYITREGLPLTEIKYSSVFHFHGGMAAVGIIDGREEKFGYIDETGREVVPPIYESVAIYCNDNHGFVKSGGKWAYVDKNGTPLTPFNITGFSKIMQDGYVSVAFGPGFDANNPVYSNVLDSEGHLLNDKIYKNVWGLYGGYFCVNKSDGTWCWLDKQGNECFDGGYTTVGSFSEGLAFAGKNGKYIYIDTSGNKAFDVPNSGGELYGGMFNDGIAYIIKNDKQWGCIDKTGTVIVPYELDTQDDVAKLLSDRYSIKKEPLKRRDIELYNLYKNRTKCSIFDTLAEDMWGY</sequence>
<comment type="caution">
    <text evidence="2">The sequence shown here is derived from an EMBL/GenBank/DDBJ whole genome shotgun (WGS) entry which is preliminary data.</text>
</comment>
<dbReference type="Pfam" id="PF14903">
    <property type="entry name" value="WG_beta_rep"/>
    <property type="match status" value="7"/>
</dbReference>
<organism evidence="2 3">
    <name type="scientific">Candidatus Caccoplasma merdipullorum</name>
    <dbReference type="NCBI Taxonomy" id="2840718"/>
    <lineage>
        <taxon>Bacteria</taxon>
        <taxon>Pseudomonadati</taxon>
        <taxon>Bacteroidota</taxon>
        <taxon>Bacteroidia</taxon>
        <taxon>Bacteroidales</taxon>
        <taxon>Bacteroidaceae</taxon>
        <taxon>Bacteroidaceae incertae sedis</taxon>
        <taxon>Candidatus Caccoplasma</taxon>
    </lineage>
</organism>
<keyword evidence="1" id="KW-0732">Signal</keyword>
<proteinExistence type="predicted"/>
<feature type="signal peptide" evidence="1">
    <location>
        <begin position="1"/>
        <end position="23"/>
    </location>
</feature>
<feature type="chain" id="PRO_5038845999" evidence="1">
    <location>
        <begin position="24"/>
        <end position="562"/>
    </location>
</feature>
<protein>
    <submittedName>
        <fullName evidence="2">WG repeat-containing protein</fullName>
    </submittedName>
</protein>
<name>A0A9D9E347_9BACT</name>